<keyword evidence="3" id="KW-1185">Reference proteome</keyword>
<reference evidence="2 3" key="1">
    <citation type="journal article" date="2019" name="Environ. Microbiol.">
        <title>Species interactions and distinct microbial communities in high Arctic permafrost affected cryosols are associated with the CH4 and CO2 gas fluxes.</title>
        <authorList>
            <person name="Altshuler I."/>
            <person name="Hamel J."/>
            <person name="Turney S."/>
            <person name="Magnuson E."/>
            <person name="Levesque R."/>
            <person name="Greer C."/>
            <person name="Whyte L.G."/>
        </authorList>
    </citation>
    <scope>NUCLEOTIDE SEQUENCE [LARGE SCALE GENOMIC DNA]</scope>
    <source>
        <strain evidence="2 3">S9.2P</strain>
    </source>
</reference>
<dbReference type="SUPFAM" id="SSF56601">
    <property type="entry name" value="beta-lactamase/transpeptidase-like"/>
    <property type="match status" value="1"/>
</dbReference>
<gene>
    <name evidence="2" type="ORF">EAH73_07680</name>
</gene>
<organism evidence="2 3">
    <name type="scientific">Hymenobacter nivis</name>
    <dbReference type="NCBI Taxonomy" id="1850093"/>
    <lineage>
        <taxon>Bacteria</taxon>
        <taxon>Pseudomonadati</taxon>
        <taxon>Bacteroidota</taxon>
        <taxon>Cytophagia</taxon>
        <taxon>Cytophagales</taxon>
        <taxon>Hymenobacteraceae</taxon>
        <taxon>Hymenobacter</taxon>
    </lineage>
</organism>
<dbReference type="AlphaFoldDB" id="A0A502H0F6"/>
<evidence type="ECO:0000313" key="3">
    <source>
        <dbReference type="Proteomes" id="UP000317646"/>
    </source>
</evidence>
<dbReference type="Gene3D" id="3.40.710.10">
    <property type="entry name" value="DD-peptidase/beta-lactamase superfamily"/>
    <property type="match status" value="1"/>
</dbReference>
<name>A0A502H0F6_9BACT</name>
<sequence>MAGMRIHRLGGPGARAVAVLLMLLAGPLAPRAAGAQGLGWGNPLRQLLRRDTAGLGRVLAHPAAYRVQILYTRIRRDARGRAHFRRYGYRLRPREYFYPASTVKLPTAALALARLRALGPQVPGLTADSPMLTDSAFAGQTRVLRDSSSASGRPTVANYVRKALLVSDNDAYNRLYELVGPGALQAGLRQLGLRRTRIAGRLAVGDVPPGTRHTNPVSFYADTAARRLLYHQPAAYWPGPGPHWHLRGTAIGQAHVVGTAVVPGPLDLSQKNVFPLRDQQWVLRAVLFPETLPARRRLALAPADYGLLRTAMGEAPAASPHPRYDAAHYPATYAKFLLGGGGQAALPPGVQVFNKIGQSYGFLIDNAYVTDAAQGVEFLLSAVVYVNADGVLNDDRYEYDAIGFPFLRELGRRVYEAECRRKRP</sequence>
<feature type="domain" description="Beta-lactamase class A catalytic" evidence="1">
    <location>
        <begin position="91"/>
        <end position="210"/>
    </location>
</feature>
<dbReference type="Pfam" id="PF13354">
    <property type="entry name" value="Beta-lactamase2"/>
    <property type="match status" value="1"/>
</dbReference>
<proteinExistence type="predicted"/>
<dbReference type="InterPro" id="IPR012338">
    <property type="entry name" value="Beta-lactam/transpept-like"/>
</dbReference>
<protein>
    <recommendedName>
        <fullName evidence="1">Beta-lactamase class A catalytic domain-containing protein</fullName>
    </recommendedName>
</protein>
<evidence type="ECO:0000313" key="2">
    <source>
        <dbReference type="EMBL" id="TPG67574.1"/>
    </source>
</evidence>
<dbReference type="Proteomes" id="UP000317646">
    <property type="component" value="Unassembled WGS sequence"/>
</dbReference>
<dbReference type="InterPro" id="IPR045155">
    <property type="entry name" value="Beta-lactam_cat"/>
</dbReference>
<comment type="caution">
    <text evidence="2">The sequence shown here is derived from an EMBL/GenBank/DDBJ whole genome shotgun (WGS) entry which is preliminary data.</text>
</comment>
<accession>A0A502H0F6</accession>
<dbReference type="GO" id="GO:0030655">
    <property type="term" value="P:beta-lactam antibiotic catabolic process"/>
    <property type="evidence" value="ECO:0007669"/>
    <property type="project" value="InterPro"/>
</dbReference>
<evidence type="ECO:0000259" key="1">
    <source>
        <dbReference type="Pfam" id="PF13354"/>
    </source>
</evidence>
<dbReference type="GO" id="GO:0008800">
    <property type="term" value="F:beta-lactamase activity"/>
    <property type="evidence" value="ECO:0007669"/>
    <property type="project" value="InterPro"/>
</dbReference>
<dbReference type="EMBL" id="RCYZ01000002">
    <property type="protein sequence ID" value="TPG67574.1"/>
    <property type="molecule type" value="Genomic_DNA"/>
</dbReference>